<dbReference type="SUPFAM" id="SSF49879">
    <property type="entry name" value="SMAD/FHA domain"/>
    <property type="match status" value="1"/>
</dbReference>
<dbReference type="GO" id="GO:0005634">
    <property type="term" value="C:nucleus"/>
    <property type="evidence" value="ECO:0007669"/>
    <property type="project" value="UniProtKB-SubCell"/>
</dbReference>
<gene>
    <name evidence="4" type="ORF">LLUT_LOCUS5600</name>
</gene>
<dbReference type="PANTHER" id="PTHR21712:SF29">
    <property type="entry name" value="PRE-RRNA-PROCESSING PROTEIN FHL1"/>
    <property type="match status" value="1"/>
</dbReference>
<dbReference type="InterPro" id="IPR008984">
    <property type="entry name" value="SMAD_FHA_dom_sf"/>
</dbReference>
<dbReference type="InterPro" id="IPR045178">
    <property type="entry name" value="Fhl1/FHA1"/>
</dbReference>
<dbReference type="PANTHER" id="PTHR21712">
    <property type="entry name" value="PRE-RRNA-PROCESSING PROTEIN FHL1"/>
    <property type="match status" value="1"/>
</dbReference>
<dbReference type="PROSITE" id="PS50006">
    <property type="entry name" value="FHA_DOMAIN"/>
    <property type="match status" value="1"/>
</dbReference>
<accession>A0AAV1W5E7</accession>
<dbReference type="AlphaFoldDB" id="A0AAV1W5E7"/>
<proteinExistence type="predicted"/>
<sequence length="335" mass="37583">MITTTITRNDDSFHNDDIEVNFAKLQGKDFKYYMQTYSIILGRNSKTCIVDVDLSNHGGGKNISRYHVCIFFDFTRHHYSLEVLGKNGCLVQDIPYLPGNPPVKLDSQDLIQIGDIKLHFMLPMRRPFGPQHCPQHMVMPIPVNGSAFALNYNYHLAAAAAAATEVGIVMKKGKRNYCEHDDDDVDGSSVKKSKMSEFEDNSYGGVRSGGKDLLVRGMDKKSKGRSQIDEDANNLQLLKFEEENVVSSAATVLSHLSGHGQWMRIEKLHAELVKQYSNIWQQKRVKKYLTSEDWPGAESKGKPWVHNVYHSLMGSSSSGTCLISLKQGLGFESYG</sequence>
<comment type="caution">
    <text evidence="4">The sequence shown here is derived from an EMBL/GenBank/DDBJ whole genome shotgun (WGS) entry which is preliminary data.</text>
</comment>
<evidence type="ECO:0000259" key="3">
    <source>
        <dbReference type="PROSITE" id="PS50006"/>
    </source>
</evidence>
<evidence type="ECO:0000256" key="1">
    <source>
        <dbReference type="ARBA" id="ARBA00004123"/>
    </source>
</evidence>
<comment type="subcellular location">
    <subcellularLocation>
        <location evidence="1">Nucleus</location>
    </subcellularLocation>
</comment>
<evidence type="ECO:0000256" key="2">
    <source>
        <dbReference type="ARBA" id="ARBA00023242"/>
    </source>
</evidence>
<evidence type="ECO:0000313" key="5">
    <source>
        <dbReference type="Proteomes" id="UP001497480"/>
    </source>
</evidence>
<keyword evidence="5" id="KW-1185">Reference proteome</keyword>
<dbReference type="GO" id="GO:0060962">
    <property type="term" value="P:regulation of ribosomal protein gene transcription by RNA polymerase II"/>
    <property type="evidence" value="ECO:0007669"/>
    <property type="project" value="InterPro"/>
</dbReference>
<dbReference type="Pfam" id="PF00498">
    <property type="entry name" value="FHA"/>
    <property type="match status" value="1"/>
</dbReference>
<dbReference type="Gene3D" id="2.60.200.20">
    <property type="match status" value="1"/>
</dbReference>
<dbReference type="GO" id="GO:0043565">
    <property type="term" value="F:sequence-specific DNA binding"/>
    <property type="evidence" value="ECO:0007669"/>
    <property type="project" value="TreeGrafter"/>
</dbReference>
<reference evidence="4 5" key="1">
    <citation type="submission" date="2024-03" db="EMBL/GenBank/DDBJ databases">
        <authorList>
            <person name="Martinez-Hernandez J."/>
        </authorList>
    </citation>
    <scope>NUCLEOTIDE SEQUENCE [LARGE SCALE GENOMIC DNA]</scope>
</reference>
<dbReference type="EMBL" id="CAXHTB010000004">
    <property type="protein sequence ID" value="CAL0304540.1"/>
    <property type="molecule type" value="Genomic_DNA"/>
</dbReference>
<feature type="domain" description="FHA" evidence="3">
    <location>
        <begin position="39"/>
        <end position="96"/>
    </location>
</feature>
<dbReference type="Proteomes" id="UP001497480">
    <property type="component" value="Unassembled WGS sequence"/>
</dbReference>
<evidence type="ECO:0000313" key="4">
    <source>
        <dbReference type="EMBL" id="CAL0304540.1"/>
    </source>
</evidence>
<dbReference type="FunFam" id="2.60.200.20:FF:000014">
    <property type="entry name" value="FHA domain-containing protein FHA2"/>
    <property type="match status" value="1"/>
</dbReference>
<dbReference type="InterPro" id="IPR000253">
    <property type="entry name" value="FHA_dom"/>
</dbReference>
<name>A0AAV1W5E7_LUPLU</name>
<dbReference type="CDD" id="cd22701">
    <property type="entry name" value="FHA_FKH1-like"/>
    <property type="match status" value="1"/>
</dbReference>
<protein>
    <recommendedName>
        <fullName evidence="3">FHA domain-containing protein</fullName>
    </recommendedName>
</protein>
<organism evidence="4 5">
    <name type="scientific">Lupinus luteus</name>
    <name type="common">European yellow lupine</name>
    <dbReference type="NCBI Taxonomy" id="3873"/>
    <lineage>
        <taxon>Eukaryota</taxon>
        <taxon>Viridiplantae</taxon>
        <taxon>Streptophyta</taxon>
        <taxon>Embryophyta</taxon>
        <taxon>Tracheophyta</taxon>
        <taxon>Spermatophyta</taxon>
        <taxon>Magnoliopsida</taxon>
        <taxon>eudicotyledons</taxon>
        <taxon>Gunneridae</taxon>
        <taxon>Pentapetalae</taxon>
        <taxon>rosids</taxon>
        <taxon>fabids</taxon>
        <taxon>Fabales</taxon>
        <taxon>Fabaceae</taxon>
        <taxon>Papilionoideae</taxon>
        <taxon>50 kb inversion clade</taxon>
        <taxon>genistoids sensu lato</taxon>
        <taxon>core genistoids</taxon>
        <taxon>Genisteae</taxon>
        <taxon>Lupinus</taxon>
    </lineage>
</organism>
<keyword evidence="2" id="KW-0539">Nucleus</keyword>